<keyword evidence="5" id="KW-1185">Reference proteome</keyword>
<comment type="caution">
    <text evidence="4">The sequence shown here is derived from an EMBL/GenBank/DDBJ whole genome shotgun (WGS) entry which is preliminary data.</text>
</comment>
<feature type="region of interest" description="Disordered" evidence="1">
    <location>
        <begin position="393"/>
        <end position="436"/>
    </location>
</feature>
<reference evidence="5" key="1">
    <citation type="journal article" date="2019" name="Int. J. Syst. Evol. Microbiol.">
        <title>The Global Catalogue of Microorganisms (GCM) 10K type strain sequencing project: providing services to taxonomists for standard genome sequencing and annotation.</title>
        <authorList>
            <consortium name="The Broad Institute Genomics Platform"/>
            <consortium name="The Broad Institute Genome Sequencing Center for Infectious Disease"/>
            <person name="Wu L."/>
            <person name="Ma J."/>
        </authorList>
    </citation>
    <scope>NUCLEOTIDE SEQUENCE [LARGE SCALE GENOMIC DNA]</scope>
    <source>
        <strain evidence="5">JCM 4087</strain>
    </source>
</reference>
<organism evidence="4 5">
    <name type="scientific">Acidicapsa dinghuensis</name>
    <dbReference type="NCBI Taxonomy" id="2218256"/>
    <lineage>
        <taxon>Bacteria</taxon>
        <taxon>Pseudomonadati</taxon>
        <taxon>Acidobacteriota</taxon>
        <taxon>Terriglobia</taxon>
        <taxon>Terriglobales</taxon>
        <taxon>Acidobacteriaceae</taxon>
        <taxon>Acidicapsa</taxon>
    </lineage>
</organism>
<protein>
    <submittedName>
        <fullName evidence="4">M56 family metallopeptidase</fullName>
    </submittedName>
</protein>
<dbReference type="Pfam" id="PF05569">
    <property type="entry name" value="Peptidase_M56"/>
    <property type="match status" value="1"/>
</dbReference>
<feature type="transmembrane region" description="Helical" evidence="2">
    <location>
        <begin position="20"/>
        <end position="40"/>
    </location>
</feature>
<dbReference type="RefSeq" id="WP_263337644.1">
    <property type="nucleotide sequence ID" value="NZ_JAGSYH010000004.1"/>
</dbReference>
<dbReference type="CDD" id="cd07341">
    <property type="entry name" value="M56_BlaR1_MecR1_like"/>
    <property type="match status" value="1"/>
</dbReference>
<feature type="transmembrane region" description="Helical" evidence="2">
    <location>
        <begin position="128"/>
        <end position="149"/>
    </location>
</feature>
<dbReference type="Proteomes" id="UP001596091">
    <property type="component" value="Unassembled WGS sequence"/>
</dbReference>
<dbReference type="InterPro" id="IPR052173">
    <property type="entry name" value="Beta-lactam_resp_regulator"/>
</dbReference>
<evidence type="ECO:0000256" key="2">
    <source>
        <dbReference type="SAM" id="Phobius"/>
    </source>
</evidence>
<evidence type="ECO:0000313" key="4">
    <source>
        <dbReference type="EMBL" id="MFC5861880.1"/>
    </source>
</evidence>
<accession>A0ABW1EF46</accession>
<keyword evidence="2" id="KW-0812">Transmembrane</keyword>
<dbReference type="EMBL" id="JBHSPH010000002">
    <property type="protein sequence ID" value="MFC5861880.1"/>
    <property type="molecule type" value="Genomic_DNA"/>
</dbReference>
<evidence type="ECO:0000313" key="5">
    <source>
        <dbReference type="Proteomes" id="UP001596091"/>
    </source>
</evidence>
<evidence type="ECO:0000256" key="1">
    <source>
        <dbReference type="SAM" id="MobiDB-lite"/>
    </source>
</evidence>
<feature type="compositionally biased region" description="Low complexity" evidence="1">
    <location>
        <begin position="399"/>
        <end position="409"/>
    </location>
</feature>
<dbReference type="Gene3D" id="3.30.2010.10">
    <property type="entry name" value="Metalloproteases ('zincins'), catalytic domain"/>
    <property type="match status" value="1"/>
</dbReference>
<feature type="transmembrane region" description="Helical" evidence="2">
    <location>
        <begin position="194"/>
        <end position="218"/>
    </location>
</feature>
<feature type="domain" description="Peptidase M56" evidence="3">
    <location>
        <begin position="106"/>
        <end position="318"/>
    </location>
</feature>
<feature type="transmembrane region" description="Helical" evidence="2">
    <location>
        <begin position="52"/>
        <end position="72"/>
    </location>
</feature>
<evidence type="ECO:0000259" key="3">
    <source>
        <dbReference type="Pfam" id="PF05569"/>
    </source>
</evidence>
<proteinExistence type="predicted"/>
<name>A0ABW1EF46_9BACT</name>
<dbReference type="PANTHER" id="PTHR34978">
    <property type="entry name" value="POSSIBLE SENSOR-TRANSDUCER PROTEIN BLAR"/>
    <property type="match status" value="1"/>
</dbReference>
<dbReference type="PANTHER" id="PTHR34978:SF3">
    <property type="entry name" value="SLR0241 PROTEIN"/>
    <property type="match status" value="1"/>
</dbReference>
<dbReference type="InterPro" id="IPR008756">
    <property type="entry name" value="Peptidase_M56"/>
</dbReference>
<gene>
    <name evidence="4" type="ORF">ACFPT7_06215</name>
</gene>
<sequence>MQEMAWMHEWLTREESLALGWTLLHFCWQGAAIAAVFAVVDRITVRAQSGVRYLVALAALGLMPLAVIATFAKEMHSFAVLPSAVLPEASGLATGHPLLLPAAVSAMAEKAVAAPAQQWWLDLHAERILPWLDVLWLLGVVLLAVRALGGLRQLERLRRSARRAVPPALEENLRAVCARLRVTRRVALRISDEVISPMAMGVWRATILLPVSAAMFLAPEELEAILAHELGHIRRWDYACNLVQTALETVLFFHPAVWWLSKTVRYRREVCCDEIAVASCSDALVYAQTLLRLEEQKIEHAQLAMALHGNGSLLGRVKKILGEEGQMENRMTSGVRVAVAGVVLLGLTLGPKWNAAVAAVSPAVHHSIAAIAAVTQSVAPKPAPGVKVDAAAKTDADVTAKTQTDVTAKVETDASPDSAAEGQDAAGSSTDKHSGTSYIEGMREAGYAMDLNKDFDTLVSIKSVGVTPEYAKQMASVGYGKPTAHELMSLKAMGITPEYLAEMKQSGLAPKDLHEAISEKAVGVTPEYSREMAQSGFTNLDVRQLISLKAQGVTPEYIQQMDSVGFGKPTAHEVMSLKALGVTPEYLAEMKQSGLAPKDLHEAMSEKAVGVTPEYARQMKQSGLGDMNVEQLISLKAQGMTPEYVTWLKKEFPQITVEELKKAAVFHLDDKFLADARSHGFDGKDIDKLLRLKMSGLLDE</sequence>
<keyword evidence="2" id="KW-1133">Transmembrane helix</keyword>
<keyword evidence="2" id="KW-0472">Membrane</keyword>